<accession>A0A840AXI2</accession>
<dbReference type="NCBIfam" id="TIGR00254">
    <property type="entry name" value="GGDEF"/>
    <property type="match status" value="1"/>
</dbReference>
<dbReference type="InterPro" id="IPR000014">
    <property type="entry name" value="PAS"/>
</dbReference>
<gene>
    <name evidence="2" type="ORF">GGR25_004805</name>
</gene>
<dbReference type="Pfam" id="PF00990">
    <property type="entry name" value="GGDEF"/>
    <property type="match status" value="1"/>
</dbReference>
<dbReference type="Proteomes" id="UP000553963">
    <property type="component" value="Unassembled WGS sequence"/>
</dbReference>
<sequence length="314" mass="35176">MDEFLRRAAATRALTYEQLHILLDALPVAVSWATLADRRIRFQNRSFKTIFGYADGDFETIDEFVAKTYLRDADRALAIAKWQSVWAAERNGISEIDAFELEIRCADGSVRPVQHRGIILPELGIAIAVYDDISERKKVENALRQIAFTDPLTGLSNRRVLQDRWNEKQADPAEAANACALLLIDLDGFKAINDRLGHEVGDAALVAVAERLSGCVSTHDLVCRLGGDEFVIFVSDLRLPAQVEQMCWRILSTLALPWSVRGHSVELRATIGASLGPHDGNDLRALLRRADEALYRCKLAHRGTWQWFNRPEAA</sequence>
<dbReference type="Gene3D" id="3.30.70.270">
    <property type="match status" value="1"/>
</dbReference>
<dbReference type="SUPFAM" id="SSF55073">
    <property type="entry name" value="Nucleotide cyclase"/>
    <property type="match status" value="1"/>
</dbReference>
<keyword evidence="3" id="KW-1185">Reference proteome</keyword>
<dbReference type="Pfam" id="PF13188">
    <property type="entry name" value="PAS_8"/>
    <property type="match status" value="1"/>
</dbReference>
<dbReference type="PANTHER" id="PTHR46663">
    <property type="entry name" value="DIGUANYLATE CYCLASE DGCT-RELATED"/>
    <property type="match status" value="1"/>
</dbReference>
<evidence type="ECO:0000259" key="1">
    <source>
        <dbReference type="PROSITE" id="PS50887"/>
    </source>
</evidence>
<dbReference type="PROSITE" id="PS50887">
    <property type="entry name" value="GGDEF"/>
    <property type="match status" value="1"/>
</dbReference>
<dbReference type="RefSeq" id="WP_183401380.1">
    <property type="nucleotide sequence ID" value="NZ_JACIDS010000007.1"/>
</dbReference>
<dbReference type="SUPFAM" id="SSF55785">
    <property type="entry name" value="PYP-like sensor domain (PAS domain)"/>
    <property type="match status" value="1"/>
</dbReference>
<dbReference type="SMART" id="SM00267">
    <property type="entry name" value="GGDEF"/>
    <property type="match status" value="1"/>
</dbReference>
<feature type="domain" description="GGDEF" evidence="1">
    <location>
        <begin position="177"/>
        <end position="310"/>
    </location>
</feature>
<dbReference type="InterPro" id="IPR035965">
    <property type="entry name" value="PAS-like_dom_sf"/>
</dbReference>
<dbReference type="AlphaFoldDB" id="A0A840AXI2"/>
<comment type="caution">
    <text evidence="2">The sequence shown here is derived from an EMBL/GenBank/DDBJ whole genome shotgun (WGS) entry which is preliminary data.</text>
</comment>
<reference evidence="2 3" key="1">
    <citation type="submission" date="2020-08" db="EMBL/GenBank/DDBJ databases">
        <title>Genomic Encyclopedia of Type Strains, Phase IV (KMG-IV): sequencing the most valuable type-strain genomes for metagenomic binning, comparative biology and taxonomic classification.</title>
        <authorList>
            <person name="Goeker M."/>
        </authorList>
    </citation>
    <scope>NUCLEOTIDE SEQUENCE [LARGE SCALE GENOMIC DNA]</scope>
    <source>
        <strain evidence="2 3">DSM 25966</strain>
    </source>
</reference>
<dbReference type="InterPro" id="IPR000160">
    <property type="entry name" value="GGDEF_dom"/>
</dbReference>
<dbReference type="InterPro" id="IPR052163">
    <property type="entry name" value="DGC-Regulatory_Protein"/>
</dbReference>
<dbReference type="InterPro" id="IPR029787">
    <property type="entry name" value="Nucleotide_cyclase"/>
</dbReference>
<protein>
    <submittedName>
        <fullName evidence="2">Diguanylate cyclase (GGDEF)-like protein</fullName>
    </submittedName>
</protein>
<proteinExistence type="predicted"/>
<evidence type="ECO:0000313" key="2">
    <source>
        <dbReference type="EMBL" id="MBB3933727.1"/>
    </source>
</evidence>
<dbReference type="InterPro" id="IPR043128">
    <property type="entry name" value="Rev_trsase/Diguanyl_cyclase"/>
</dbReference>
<name>A0A840AXI2_9HYPH</name>
<dbReference type="Gene3D" id="3.30.450.20">
    <property type="entry name" value="PAS domain"/>
    <property type="match status" value="1"/>
</dbReference>
<dbReference type="PANTHER" id="PTHR46663:SF2">
    <property type="entry name" value="GGDEF DOMAIN-CONTAINING PROTEIN"/>
    <property type="match status" value="1"/>
</dbReference>
<dbReference type="CDD" id="cd01949">
    <property type="entry name" value="GGDEF"/>
    <property type="match status" value="1"/>
</dbReference>
<dbReference type="EMBL" id="JACIDS010000007">
    <property type="protein sequence ID" value="MBB3933727.1"/>
    <property type="molecule type" value="Genomic_DNA"/>
</dbReference>
<evidence type="ECO:0000313" key="3">
    <source>
        <dbReference type="Proteomes" id="UP000553963"/>
    </source>
</evidence>
<organism evidence="2 3">
    <name type="scientific">Kaistia hirudinis</name>
    <dbReference type="NCBI Taxonomy" id="1293440"/>
    <lineage>
        <taxon>Bacteria</taxon>
        <taxon>Pseudomonadati</taxon>
        <taxon>Pseudomonadota</taxon>
        <taxon>Alphaproteobacteria</taxon>
        <taxon>Hyphomicrobiales</taxon>
        <taxon>Kaistiaceae</taxon>
        <taxon>Kaistia</taxon>
    </lineage>
</organism>